<dbReference type="InterPro" id="IPR001969">
    <property type="entry name" value="Aspartic_peptidase_AS"/>
</dbReference>
<dbReference type="SMART" id="SM00228">
    <property type="entry name" value="PDZ"/>
    <property type="match status" value="1"/>
</dbReference>
<keyword evidence="5" id="KW-1185">Reference proteome</keyword>
<accession>A0ABT9AE94</accession>
<dbReference type="InterPro" id="IPR041489">
    <property type="entry name" value="PDZ_6"/>
</dbReference>
<dbReference type="InterPro" id="IPR001995">
    <property type="entry name" value="Peptidase_A2_cat"/>
</dbReference>
<feature type="domain" description="Peptidase A2" evidence="3">
    <location>
        <begin position="67"/>
        <end position="104"/>
    </location>
</feature>
<comment type="caution">
    <text evidence="4">The sequence shown here is derived from an EMBL/GenBank/DDBJ whole genome shotgun (WGS) entry which is preliminary data.</text>
</comment>
<dbReference type="Gene3D" id="2.30.42.10">
    <property type="match status" value="1"/>
</dbReference>
<sequence>MFLPRFVWLVIFLAWGGEIQQAARAQTQAAEAPFGFSNAKRHRARVPIQMQRNLVVVSCMLNGFGPFNFLLDTGVSTTIITSTALADSLQLRHGERFRVVGAGGTDTGLLAYQTDGVRFALGGVEAKNLSPLVLESDALNLSGYVGVPIYGILGSELFRSFVVALRPEESFMVLSEPAAFRAPRGRQWSSLPISLEKGKAYFHAPVQLNDSLTLTLKLVLDTGASHALSLETDSDPRLVGPARRLPAELGQGLTGTVRGYLGRVTSLHLGRYRLRSVLTSFPDAADVYRRVDVPRNGNVGYELLKRFSLIVDYPHQRLLLRPNLRLQEPFEHDMCGLDLLATGPDYRRYLVLSVMPDSPAYRAGVERDEEIVSVNFLPVNYLTLTQLSRMLRTDDGRLVFMVLRRPNGDLHTVSIHLKRQI</sequence>
<organism evidence="4 5">
    <name type="scientific">Hymenobacter mellowenesis</name>
    <dbReference type="NCBI Taxonomy" id="3063995"/>
    <lineage>
        <taxon>Bacteria</taxon>
        <taxon>Pseudomonadati</taxon>
        <taxon>Bacteroidota</taxon>
        <taxon>Cytophagia</taxon>
        <taxon>Cytophagales</taxon>
        <taxon>Hymenobacteraceae</taxon>
        <taxon>Hymenobacter</taxon>
    </lineage>
</organism>
<dbReference type="GO" id="GO:0008233">
    <property type="term" value="F:peptidase activity"/>
    <property type="evidence" value="ECO:0007669"/>
    <property type="project" value="UniProtKB-KW"/>
</dbReference>
<dbReference type="Gene3D" id="2.40.70.10">
    <property type="entry name" value="Acid Proteases"/>
    <property type="match status" value="2"/>
</dbReference>
<evidence type="ECO:0000259" key="2">
    <source>
        <dbReference type="PROSITE" id="PS50106"/>
    </source>
</evidence>
<reference evidence="4" key="1">
    <citation type="submission" date="2023-07" db="EMBL/GenBank/DDBJ databases">
        <authorList>
            <person name="Kim M.K."/>
        </authorList>
    </citation>
    <scope>NUCLEOTIDE SEQUENCE</scope>
    <source>
        <strain evidence="4">M29</strain>
    </source>
</reference>
<proteinExistence type="predicted"/>
<keyword evidence="4" id="KW-0645">Protease</keyword>
<dbReference type="PROSITE" id="PS50175">
    <property type="entry name" value="ASP_PROT_RETROV"/>
    <property type="match status" value="1"/>
</dbReference>
<evidence type="ECO:0000313" key="4">
    <source>
        <dbReference type="EMBL" id="MDO7848155.1"/>
    </source>
</evidence>
<dbReference type="RefSeq" id="WP_305012836.1">
    <property type="nucleotide sequence ID" value="NZ_JAUQSX010000009.1"/>
</dbReference>
<dbReference type="SUPFAM" id="SSF50630">
    <property type="entry name" value="Acid proteases"/>
    <property type="match status" value="1"/>
</dbReference>
<dbReference type="GO" id="GO:0006508">
    <property type="term" value="P:proteolysis"/>
    <property type="evidence" value="ECO:0007669"/>
    <property type="project" value="UniProtKB-KW"/>
</dbReference>
<dbReference type="EMBL" id="JAUQSX010000009">
    <property type="protein sequence ID" value="MDO7848155.1"/>
    <property type="molecule type" value="Genomic_DNA"/>
</dbReference>
<keyword evidence="1" id="KW-0378">Hydrolase</keyword>
<evidence type="ECO:0000259" key="3">
    <source>
        <dbReference type="PROSITE" id="PS50175"/>
    </source>
</evidence>
<gene>
    <name evidence="4" type="ORF">Q5H92_17445</name>
</gene>
<dbReference type="Proteomes" id="UP001167796">
    <property type="component" value="Unassembled WGS sequence"/>
</dbReference>
<dbReference type="InterPro" id="IPR036034">
    <property type="entry name" value="PDZ_sf"/>
</dbReference>
<dbReference type="InterPro" id="IPR001478">
    <property type="entry name" value="PDZ"/>
</dbReference>
<dbReference type="InterPro" id="IPR034122">
    <property type="entry name" value="Retropepsin-like_bacterial"/>
</dbReference>
<evidence type="ECO:0000256" key="1">
    <source>
        <dbReference type="ARBA" id="ARBA00022801"/>
    </source>
</evidence>
<feature type="domain" description="PDZ" evidence="2">
    <location>
        <begin position="323"/>
        <end position="406"/>
    </location>
</feature>
<dbReference type="Pfam" id="PF13650">
    <property type="entry name" value="Asp_protease_2"/>
    <property type="match status" value="1"/>
</dbReference>
<dbReference type="PROSITE" id="PS00141">
    <property type="entry name" value="ASP_PROTEASE"/>
    <property type="match status" value="1"/>
</dbReference>
<dbReference type="PROSITE" id="PS50106">
    <property type="entry name" value="PDZ"/>
    <property type="match status" value="1"/>
</dbReference>
<evidence type="ECO:0000313" key="5">
    <source>
        <dbReference type="Proteomes" id="UP001167796"/>
    </source>
</evidence>
<dbReference type="SUPFAM" id="SSF50156">
    <property type="entry name" value="PDZ domain-like"/>
    <property type="match status" value="1"/>
</dbReference>
<protein>
    <submittedName>
        <fullName evidence="4">Aspartyl protease family protein</fullName>
    </submittedName>
</protein>
<dbReference type="Pfam" id="PF17820">
    <property type="entry name" value="PDZ_6"/>
    <property type="match status" value="1"/>
</dbReference>
<name>A0ABT9AE94_9BACT</name>
<dbReference type="InterPro" id="IPR021109">
    <property type="entry name" value="Peptidase_aspartic_dom_sf"/>
</dbReference>
<dbReference type="CDD" id="cd05483">
    <property type="entry name" value="retropepsin_like_bacteria"/>
    <property type="match status" value="1"/>
</dbReference>